<dbReference type="Proteomes" id="UP001197806">
    <property type="component" value="Unassembled WGS sequence"/>
</dbReference>
<keyword evidence="1" id="KW-1133">Transmembrane helix</keyword>
<evidence type="ECO:0000313" key="2">
    <source>
        <dbReference type="EMBL" id="MBY0038662.1"/>
    </source>
</evidence>
<feature type="transmembrane region" description="Helical" evidence="1">
    <location>
        <begin position="6"/>
        <end position="25"/>
    </location>
</feature>
<protein>
    <submittedName>
        <fullName evidence="2">Uncharacterized protein</fullName>
    </submittedName>
</protein>
<dbReference type="AlphaFoldDB" id="A0AAW4QWG4"/>
<reference evidence="2" key="1">
    <citation type="submission" date="2020-08" db="EMBL/GenBank/DDBJ databases">
        <title>Fungal Genomes of the International Space Station.</title>
        <authorList>
            <person name="Seuylemezian A."/>
            <person name="Singh N.K."/>
            <person name="Wood J."/>
            <person name="Venkateswaran K."/>
        </authorList>
    </citation>
    <scope>NUCLEOTIDE SEQUENCE</scope>
    <source>
        <strain evidence="2">I2-B2</strain>
    </source>
</reference>
<evidence type="ECO:0000313" key="3">
    <source>
        <dbReference type="Proteomes" id="UP001197806"/>
    </source>
</evidence>
<organism evidence="2 3">
    <name type="scientific">Bacillus cereus</name>
    <dbReference type="NCBI Taxonomy" id="1396"/>
    <lineage>
        <taxon>Bacteria</taxon>
        <taxon>Bacillati</taxon>
        <taxon>Bacillota</taxon>
        <taxon>Bacilli</taxon>
        <taxon>Bacillales</taxon>
        <taxon>Bacillaceae</taxon>
        <taxon>Bacillus</taxon>
        <taxon>Bacillus cereus group</taxon>
    </lineage>
</organism>
<keyword evidence="1" id="KW-0812">Transmembrane</keyword>
<comment type="caution">
    <text evidence="2">The sequence shown here is derived from an EMBL/GenBank/DDBJ whole genome shotgun (WGS) entry which is preliminary data.</text>
</comment>
<proteinExistence type="predicted"/>
<dbReference type="EMBL" id="JACLPZ010000023">
    <property type="protein sequence ID" value="MBY0038662.1"/>
    <property type="molecule type" value="Genomic_DNA"/>
</dbReference>
<dbReference type="RefSeq" id="WP_001988384.1">
    <property type="nucleotide sequence ID" value="NZ_JACLPZ010000023.1"/>
</dbReference>
<name>A0AAW4QWG4_BACCE</name>
<keyword evidence="1" id="KW-0472">Membrane</keyword>
<evidence type="ECO:0000256" key="1">
    <source>
        <dbReference type="SAM" id="Phobius"/>
    </source>
</evidence>
<accession>A0AAW4QWG4</accession>
<gene>
    <name evidence="2" type="ORF">H7U08_19305</name>
</gene>
<sequence>MKPLTLVTAMMIFTVTFIISNNRLVTYDSYFYIMFLIFSLTNVDL</sequence>